<feature type="domain" description="DNA methylase N-4/N-6" evidence="4">
    <location>
        <begin position="73"/>
        <end position="254"/>
    </location>
</feature>
<accession>A0A3G9JIK1</accession>
<dbReference type="AlphaFoldDB" id="A0A3G9JIK1"/>
<proteinExistence type="inferred from homology"/>
<dbReference type="PRINTS" id="PR00508">
    <property type="entry name" value="S21N4MTFRASE"/>
</dbReference>
<evidence type="ECO:0000313" key="5">
    <source>
        <dbReference type="EMBL" id="BBH40386.1"/>
    </source>
</evidence>
<keyword evidence="3" id="KW-0808">Transferase</keyword>
<dbReference type="GO" id="GO:0032259">
    <property type="term" value="P:methylation"/>
    <property type="evidence" value="ECO:0007669"/>
    <property type="project" value="UniProtKB-KW"/>
</dbReference>
<sequence length="744" mass="85638">MNHIFSHIDFQAIKNNPNFKEDSVREVIILPLLTSLGYQEDNIERSKTLRHPFLKVGSKKRPINLIPDYVLKVNQSYAWVLEAKKPTENIYEGDSVEQVYSYASHPEIRSNYFALCNGLEFSLFKTLDTSTPILYFSLDEITYSWQELTQYLAPDRFQVGKSFSYQSHSPISRKTFDYSSRPLLNPIEVKKRAAKRHFGVHGYFTKQAWNVVAEYIKNFSQPGDVILDPFGGSGVTAIEALMNNRKAISIDINPLAIFLVNSLISPVDFDDLSQAFERVKLAYQEREPQTKEAITKILNTYPYPQGLKLPKGSDVATVEQLFSNKQLAQLGLLKQLIKQELNENVRESLMLMFSGLLTKANLTYHTSKVATQDGQGNASAFQYYRYRIAPNPKDIDLITYFELRFKKIVAAKKEMTYFINKNTINYAKIVKGTATDLSFIENESVDYIYTDPPYGKKIPYLDLSIMWNAWLDLEVTEKDYQLEAIEGGTIQKSKQEYNQLIAQSIREMYRVLKFERWLSFVFAHKDPEFWHLILDTAESCGFEYVGAVPQKNGQTSFKKRQNPFTVLSGQLIINFRKVPTPKAVMKANLGMDITEIVMQTVEGIIAKNDGATLEQINDELIIKGLELGFLDLLAKEYSDLTPILLDNFDYEEKTELYTIKKDSKFKSKIDVKLRIKYYLISYLRRMERDNKSSSFDDIVFNILPLLKNGTTPENQTILSVLEDIAQRVGDDNWRLKQEGQLSLF</sequence>
<dbReference type="EMBL" id="AP019314">
    <property type="protein sequence ID" value="BBH40386.1"/>
    <property type="molecule type" value="Genomic_DNA"/>
</dbReference>
<comment type="similarity">
    <text evidence="1">Belongs to the N(4)/N(6)-methyltransferase family.</text>
</comment>
<dbReference type="Gene3D" id="3.90.1570.30">
    <property type="match status" value="1"/>
</dbReference>
<protein>
    <recommendedName>
        <fullName evidence="4">DNA methylase N-4/N-6 domain-containing protein</fullName>
    </recommendedName>
</protein>
<dbReference type="Gene3D" id="3.40.50.150">
    <property type="entry name" value="Vaccinia Virus protein VP39"/>
    <property type="match status" value="2"/>
</dbReference>
<dbReference type="Pfam" id="PF01555">
    <property type="entry name" value="N6_N4_Mtase"/>
    <property type="match status" value="1"/>
</dbReference>
<name>A0A3G9JIK1_MICVR</name>
<dbReference type="InterPro" id="IPR029063">
    <property type="entry name" value="SAM-dependent_MTases_sf"/>
</dbReference>
<dbReference type="KEGG" id="mvz:myaer102_29430"/>
<dbReference type="GO" id="GO:0003677">
    <property type="term" value="F:DNA binding"/>
    <property type="evidence" value="ECO:0007669"/>
    <property type="project" value="InterPro"/>
</dbReference>
<evidence type="ECO:0000256" key="3">
    <source>
        <dbReference type="ARBA" id="ARBA00022679"/>
    </source>
</evidence>
<dbReference type="Proteomes" id="UP000278152">
    <property type="component" value="Chromosome"/>
</dbReference>
<reference evidence="5 6" key="1">
    <citation type="submission" date="2018-11" db="EMBL/GenBank/DDBJ databases">
        <title>Complete genome sequence of Microcystis aeruginosa NIES-102.</title>
        <authorList>
            <person name="Yamaguchi H."/>
            <person name="Suzuki S."/>
            <person name="Kawachi M."/>
        </authorList>
    </citation>
    <scope>NUCLEOTIDE SEQUENCE [LARGE SCALE GENOMIC DNA]</scope>
    <source>
        <strain evidence="5 6">NIES-102</strain>
    </source>
</reference>
<evidence type="ECO:0000313" key="6">
    <source>
        <dbReference type="Proteomes" id="UP000278152"/>
    </source>
</evidence>
<evidence type="ECO:0000256" key="2">
    <source>
        <dbReference type="ARBA" id="ARBA00022603"/>
    </source>
</evidence>
<dbReference type="GO" id="GO:0008170">
    <property type="term" value="F:N-methyltransferase activity"/>
    <property type="evidence" value="ECO:0007669"/>
    <property type="project" value="InterPro"/>
</dbReference>
<dbReference type="InterPro" id="IPR002052">
    <property type="entry name" value="DNA_methylase_N6_adenine_CS"/>
</dbReference>
<evidence type="ECO:0000256" key="1">
    <source>
        <dbReference type="ARBA" id="ARBA00006594"/>
    </source>
</evidence>
<dbReference type="PROSITE" id="PS00092">
    <property type="entry name" value="N6_MTASE"/>
    <property type="match status" value="1"/>
</dbReference>
<dbReference type="InterPro" id="IPR001091">
    <property type="entry name" value="RM_Methyltransferase"/>
</dbReference>
<dbReference type="SUPFAM" id="SSF53335">
    <property type="entry name" value="S-adenosyl-L-methionine-dependent methyltransferases"/>
    <property type="match status" value="3"/>
</dbReference>
<evidence type="ECO:0000259" key="4">
    <source>
        <dbReference type="Pfam" id="PF01555"/>
    </source>
</evidence>
<dbReference type="RefSeq" id="WP_125731053.1">
    <property type="nucleotide sequence ID" value="NZ_AP019314.1"/>
</dbReference>
<gene>
    <name evidence="5" type="ORF">myaer102_29430</name>
</gene>
<keyword evidence="2" id="KW-0489">Methyltransferase</keyword>
<organism evidence="5 6">
    <name type="scientific">Microcystis viridis NIES-102</name>
    <dbReference type="NCBI Taxonomy" id="213615"/>
    <lineage>
        <taxon>Bacteria</taxon>
        <taxon>Bacillati</taxon>
        <taxon>Cyanobacteriota</taxon>
        <taxon>Cyanophyceae</taxon>
        <taxon>Oscillatoriophycideae</taxon>
        <taxon>Chroococcales</taxon>
        <taxon>Microcystaceae</taxon>
        <taxon>Microcystis</taxon>
    </lineage>
</organism>
<dbReference type="InterPro" id="IPR002941">
    <property type="entry name" value="DNA_methylase_N4/N6"/>
</dbReference>